<reference evidence="1 2" key="1">
    <citation type="submission" date="2013-05" db="EMBL/GenBank/DDBJ databases">
        <title>Draft genome sequence of Rubidibacter lacunae KORDI 51-2.</title>
        <authorList>
            <person name="Choi D.H."/>
            <person name="Noh J.H."/>
            <person name="Kwon K.-K."/>
            <person name="Lee J.-H."/>
            <person name="Ryu J.-Y."/>
        </authorList>
    </citation>
    <scope>NUCLEOTIDE SEQUENCE [LARGE SCALE GENOMIC DNA]</scope>
    <source>
        <strain evidence="1 2">KORDI 51-2</strain>
    </source>
</reference>
<dbReference type="STRING" id="582515.KR51_00015770"/>
<dbReference type="Proteomes" id="UP000016960">
    <property type="component" value="Unassembled WGS sequence"/>
</dbReference>
<dbReference type="RefSeq" id="WP_022606290.1">
    <property type="nucleotide sequence ID" value="NZ_ASSJ01000041.1"/>
</dbReference>
<dbReference type="EMBL" id="ASSJ01000041">
    <property type="protein sequence ID" value="ERN41731.1"/>
    <property type="molecule type" value="Genomic_DNA"/>
</dbReference>
<gene>
    <name evidence="1" type="ORF">KR51_00015770</name>
</gene>
<evidence type="ECO:0008006" key="3">
    <source>
        <dbReference type="Google" id="ProtNLM"/>
    </source>
</evidence>
<evidence type="ECO:0000313" key="2">
    <source>
        <dbReference type="Proteomes" id="UP000016960"/>
    </source>
</evidence>
<keyword evidence="2" id="KW-1185">Reference proteome</keyword>
<sequence>MKTKISATVDAELLSSLEKQTGEGRSQLLEKALRHYQRFLTQQQLEQFYSQHPETADEQYAADVAEMNAAAALADD</sequence>
<organism evidence="1 2">
    <name type="scientific">Rubidibacter lacunae KORDI 51-2</name>
    <dbReference type="NCBI Taxonomy" id="582515"/>
    <lineage>
        <taxon>Bacteria</taxon>
        <taxon>Bacillati</taxon>
        <taxon>Cyanobacteriota</taxon>
        <taxon>Cyanophyceae</taxon>
        <taxon>Oscillatoriophycideae</taxon>
        <taxon>Chroococcales</taxon>
        <taxon>Aphanothecaceae</taxon>
        <taxon>Rubidibacter</taxon>
    </lineage>
</organism>
<protein>
    <recommendedName>
        <fullName evidence="3">Ribbon-helix-helix protein, copG family</fullName>
    </recommendedName>
</protein>
<comment type="caution">
    <text evidence="1">The sequence shown here is derived from an EMBL/GenBank/DDBJ whole genome shotgun (WGS) entry which is preliminary data.</text>
</comment>
<dbReference type="eggNOG" id="ENOG50346MQ">
    <property type="taxonomic scope" value="Bacteria"/>
</dbReference>
<dbReference type="AlphaFoldDB" id="U5DJ68"/>
<dbReference type="InParanoid" id="U5DJ68"/>
<accession>U5DJ68</accession>
<evidence type="ECO:0000313" key="1">
    <source>
        <dbReference type="EMBL" id="ERN41731.1"/>
    </source>
</evidence>
<name>U5DJ68_9CHRO</name>
<proteinExistence type="predicted"/>
<dbReference type="OrthoDB" id="517697at2"/>